<evidence type="ECO:0000256" key="3">
    <source>
        <dbReference type="ARBA" id="ARBA00022461"/>
    </source>
</evidence>
<reference evidence="12 13" key="1">
    <citation type="submission" date="2022-05" db="EMBL/GenBank/DDBJ databases">
        <authorList>
            <consortium name="Genoscope - CEA"/>
            <person name="William W."/>
        </authorList>
    </citation>
    <scope>NUCLEOTIDE SEQUENCE [LARGE SCALE GENOMIC DNA]</scope>
</reference>
<evidence type="ECO:0000313" key="13">
    <source>
        <dbReference type="Proteomes" id="UP001159405"/>
    </source>
</evidence>
<dbReference type="EMBL" id="CALNXK010000005">
    <property type="protein sequence ID" value="CAH3037015.1"/>
    <property type="molecule type" value="Genomic_DNA"/>
</dbReference>
<evidence type="ECO:0000256" key="7">
    <source>
        <dbReference type="ARBA" id="ARBA00023065"/>
    </source>
</evidence>
<organism evidence="12 13">
    <name type="scientific">Porites lobata</name>
    <dbReference type="NCBI Taxonomy" id="104759"/>
    <lineage>
        <taxon>Eukaryota</taxon>
        <taxon>Metazoa</taxon>
        <taxon>Cnidaria</taxon>
        <taxon>Anthozoa</taxon>
        <taxon>Hexacorallia</taxon>
        <taxon>Scleractinia</taxon>
        <taxon>Fungiina</taxon>
        <taxon>Poritidae</taxon>
        <taxon>Porites</taxon>
    </lineage>
</organism>
<keyword evidence="2 11" id="KW-0813">Transport</keyword>
<evidence type="ECO:0000256" key="2">
    <source>
        <dbReference type="ARBA" id="ARBA00022448"/>
    </source>
</evidence>
<comment type="caution">
    <text evidence="12">The sequence shown here is derived from an EMBL/GenBank/DDBJ whole genome shotgun (WGS) entry which is preliminary data.</text>
</comment>
<evidence type="ECO:0000256" key="6">
    <source>
        <dbReference type="ARBA" id="ARBA00023053"/>
    </source>
</evidence>
<feature type="non-terminal residue" evidence="12">
    <location>
        <position position="48"/>
    </location>
</feature>
<evidence type="ECO:0000256" key="4">
    <source>
        <dbReference type="ARBA" id="ARBA00022692"/>
    </source>
</evidence>
<keyword evidence="10 11" id="KW-0407">Ion channel</keyword>
<feature type="non-terminal residue" evidence="12">
    <location>
        <position position="1"/>
    </location>
</feature>
<protein>
    <submittedName>
        <fullName evidence="12">Uncharacterized protein</fullName>
    </submittedName>
</protein>
<sequence length="48" mass="5238">RNLVFLQVGFQVQGYMLQTEKPSYEVSSLLGDIGGNMGLFLGCSLLTL</sequence>
<evidence type="ECO:0000256" key="9">
    <source>
        <dbReference type="ARBA" id="ARBA00023201"/>
    </source>
</evidence>
<evidence type="ECO:0000256" key="8">
    <source>
        <dbReference type="ARBA" id="ARBA00023136"/>
    </source>
</evidence>
<keyword evidence="6" id="KW-0915">Sodium</keyword>
<comment type="subcellular location">
    <subcellularLocation>
        <location evidence="1">Membrane</location>
        <topology evidence="1">Multi-pass membrane protein</topology>
    </subcellularLocation>
</comment>
<evidence type="ECO:0000256" key="1">
    <source>
        <dbReference type="ARBA" id="ARBA00004141"/>
    </source>
</evidence>
<keyword evidence="8" id="KW-0472">Membrane</keyword>
<keyword evidence="9 11" id="KW-0739">Sodium transport</keyword>
<keyword evidence="5" id="KW-1133">Transmembrane helix</keyword>
<dbReference type="Pfam" id="PF00858">
    <property type="entry name" value="ASC"/>
    <property type="match status" value="1"/>
</dbReference>
<dbReference type="InterPro" id="IPR001873">
    <property type="entry name" value="ENaC"/>
</dbReference>
<proteinExistence type="inferred from homology"/>
<dbReference type="PRINTS" id="PR01078">
    <property type="entry name" value="AMINACHANNEL"/>
</dbReference>
<keyword evidence="7 11" id="KW-0406">Ion transport</keyword>
<keyword evidence="4 11" id="KW-0812">Transmembrane</keyword>
<dbReference type="Gene3D" id="1.10.287.770">
    <property type="entry name" value="YojJ-like"/>
    <property type="match status" value="1"/>
</dbReference>
<comment type="similarity">
    <text evidence="11">Belongs to the amiloride-sensitive sodium channel (TC 1.A.6) family.</text>
</comment>
<evidence type="ECO:0000256" key="5">
    <source>
        <dbReference type="ARBA" id="ARBA00022989"/>
    </source>
</evidence>
<evidence type="ECO:0000313" key="12">
    <source>
        <dbReference type="EMBL" id="CAH3037015.1"/>
    </source>
</evidence>
<gene>
    <name evidence="12" type="ORF">PLOB_00035737</name>
</gene>
<name>A0ABN8MWG9_9CNID</name>
<keyword evidence="3 11" id="KW-0894">Sodium channel</keyword>
<evidence type="ECO:0000256" key="10">
    <source>
        <dbReference type="ARBA" id="ARBA00023303"/>
    </source>
</evidence>
<evidence type="ECO:0000256" key="11">
    <source>
        <dbReference type="RuleBase" id="RU000679"/>
    </source>
</evidence>
<keyword evidence="13" id="KW-1185">Reference proteome</keyword>
<dbReference type="Proteomes" id="UP001159405">
    <property type="component" value="Unassembled WGS sequence"/>
</dbReference>
<accession>A0ABN8MWG9</accession>